<name>A0A7M2XHE6_9NOCA</name>
<proteinExistence type="predicted"/>
<dbReference type="AlphaFoldDB" id="A0A7M2XHE6"/>
<accession>A0A7M2XHE6</accession>
<dbReference type="PANTHER" id="PTHR43784">
    <property type="entry name" value="GDSL-LIKE LIPASE/ACYLHYDROLASE, PUTATIVE (AFU_ORTHOLOGUE AFUA_2G00820)-RELATED"/>
    <property type="match status" value="1"/>
</dbReference>
<feature type="region of interest" description="Disordered" evidence="1">
    <location>
        <begin position="1"/>
        <end position="24"/>
    </location>
</feature>
<dbReference type="Pfam" id="PF13472">
    <property type="entry name" value="Lipase_GDSL_2"/>
    <property type="match status" value="1"/>
</dbReference>
<reference evidence="3 4" key="1">
    <citation type="submission" date="2020-10" db="EMBL/GenBank/DDBJ databases">
        <title>Whole genome sequence of oil-degrading bacteria Rhodococcus pyridinivorans strain 5Ap.</title>
        <authorList>
            <person name="Akhremchuk A.E."/>
            <person name="Valentovich L.N."/>
            <person name="Charniauskaya M.I."/>
            <person name="Bukliarevich H.A."/>
            <person name="Titok M.A."/>
        </authorList>
    </citation>
    <scope>NUCLEOTIDE SEQUENCE [LARGE SCALE GENOMIC DNA]</scope>
    <source>
        <strain evidence="3 4">5Ap</strain>
    </source>
</reference>
<keyword evidence="3" id="KW-0378">Hydrolase</keyword>
<dbReference type="Proteomes" id="UP000593818">
    <property type="component" value="Chromosome"/>
</dbReference>
<dbReference type="InterPro" id="IPR036514">
    <property type="entry name" value="SGNH_hydro_sf"/>
</dbReference>
<evidence type="ECO:0000313" key="3">
    <source>
        <dbReference type="EMBL" id="QOV97158.1"/>
    </source>
</evidence>
<keyword evidence="4" id="KW-1185">Reference proteome</keyword>
<dbReference type="InterPro" id="IPR053140">
    <property type="entry name" value="GDSL_Rv0518-like"/>
</dbReference>
<organism evidence="3 4">
    <name type="scientific">Rhodococcus pyridinivorans</name>
    <dbReference type="NCBI Taxonomy" id="103816"/>
    <lineage>
        <taxon>Bacteria</taxon>
        <taxon>Bacillati</taxon>
        <taxon>Actinomycetota</taxon>
        <taxon>Actinomycetes</taxon>
        <taxon>Mycobacteriales</taxon>
        <taxon>Nocardiaceae</taxon>
        <taxon>Rhodococcus</taxon>
    </lineage>
</organism>
<dbReference type="GO" id="GO:0016787">
    <property type="term" value="F:hydrolase activity"/>
    <property type="evidence" value="ECO:0007669"/>
    <property type="project" value="UniProtKB-KW"/>
</dbReference>
<evidence type="ECO:0000256" key="1">
    <source>
        <dbReference type="SAM" id="MobiDB-lite"/>
    </source>
</evidence>
<dbReference type="SUPFAM" id="SSF52266">
    <property type="entry name" value="SGNH hydrolase"/>
    <property type="match status" value="1"/>
</dbReference>
<feature type="region of interest" description="Disordered" evidence="1">
    <location>
        <begin position="412"/>
        <end position="432"/>
    </location>
</feature>
<dbReference type="Gene3D" id="3.40.50.1110">
    <property type="entry name" value="SGNH hydrolase"/>
    <property type="match status" value="1"/>
</dbReference>
<feature type="domain" description="SGNH hydrolase-type esterase" evidence="2">
    <location>
        <begin position="256"/>
        <end position="431"/>
    </location>
</feature>
<evidence type="ECO:0000313" key="4">
    <source>
        <dbReference type="Proteomes" id="UP000593818"/>
    </source>
</evidence>
<protein>
    <submittedName>
        <fullName evidence="3">SGNH/GDSL hydrolase family protein</fullName>
    </submittedName>
</protein>
<gene>
    <name evidence="3" type="ORF">INP59_14360</name>
</gene>
<feature type="compositionally biased region" description="Polar residues" evidence="1">
    <location>
        <begin position="419"/>
        <end position="429"/>
    </location>
</feature>
<evidence type="ECO:0000259" key="2">
    <source>
        <dbReference type="Pfam" id="PF13472"/>
    </source>
</evidence>
<dbReference type="InterPro" id="IPR013830">
    <property type="entry name" value="SGNH_hydro"/>
</dbReference>
<sequence>MPFDERTDWVDTPSSPAPPGSTPVHAADIKRWERGIAEAHEELVGKLSKADADATYVRGEVADAKYAPRVATQSPMLVVGTRSKTGNARSATAPTSSLSDGSVQAETIRYRHFATCDAHSIRLVYGNITMGEPGPNPITVKAAVQYSTGDQGIVPVYFNGSRTVTIQPGGIAVSDPVPLDLYAGVAFYTRQRVSVTEAGQKWPIGPRVDTSVGDGMEPTDVVDAGNPATGHNTFRFGPTAIVGVPVATGLEPTWFLLGDSIVQGVGDTGGEPVMDAGWPARGLANNYGYINAGRAGEEAGQFQPGRGRLLGRLQLAAYCTHALVNYGVNDIKGNKTAAQIKGYLETIWAMLDRMGIAVYQSTITPITDNTGTTPLNAAQEAVRVEVNNWIRTTPGLLSGYFDAADASETARNSGAWKSGYSTDGTHPNSTGGGGIAAAFGPFVAALS</sequence>
<dbReference type="EMBL" id="CP063450">
    <property type="protein sequence ID" value="QOV97158.1"/>
    <property type="molecule type" value="Genomic_DNA"/>
</dbReference>
<dbReference type="PANTHER" id="PTHR43784:SF2">
    <property type="entry name" value="GDSL-LIKE LIPASE_ACYLHYDROLASE, PUTATIVE (AFU_ORTHOLOGUE AFUA_2G00820)-RELATED"/>
    <property type="match status" value="1"/>
</dbReference>
<dbReference type="RefSeq" id="WP_193902209.1">
    <property type="nucleotide sequence ID" value="NZ_CP063450.1"/>
</dbReference>